<keyword evidence="1 6" id="KW-0963">Cytoplasm</keyword>
<comment type="similarity">
    <text evidence="6">Belongs to the methyltransferase superfamily. RNA methyltransferase RsmG family.</text>
</comment>
<comment type="caution">
    <text evidence="8">The sequence shown here is derived from an EMBL/GenBank/DDBJ whole genome shotgun (WGS) entry which is preliminary data.</text>
</comment>
<feature type="binding site" evidence="6">
    <location>
        <position position="77"/>
    </location>
    <ligand>
        <name>S-adenosyl-L-methionine</name>
        <dbReference type="ChEBI" id="CHEBI:59789"/>
    </ligand>
</feature>
<comment type="caution">
    <text evidence="6">Lacks conserved residue(s) required for the propagation of feature annotation.</text>
</comment>
<dbReference type="SUPFAM" id="SSF53335">
    <property type="entry name" value="S-adenosyl-L-methionine-dependent methyltransferases"/>
    <property type="match status" value="1"/>
</dbReference>
<evidence type="ECO:0000256" key="2">
    <source>
        <dbReference type="ARBA" id="ARBA00022552"/>
    </source>
</evidence>
<name>A0A0K9YRX9_9BACL</name>
<dbReference type="PATRIC" id="fig|54915.3.peg.3494"/>
<dbReference type="OrthoDB" id="9808773at2"/>
<comment type="subcellular location">
    <subcellularLocation>
        <location evidence="6">Cytoplasm</location>
    </subcellularLocation>
</comment>
<feature type="binding site" evidence="6">
    <location>
        <position position="82"/>
    </location>
    <ligand>
        <name>S-adenosyl-L-methionine</name>
        <dbReference type="ChEBI" id="CHEBI:59789"/>
    </ligand>
</feature>
<organism evidence="8 9">
    <name type="scientific">Brevibacillus reuszeri</name>
    <dbReference type="NCBI Taxonomy" id="54915"/>
    <lineage>
        <taxon>Bacteria</taxon>
        <taxon>Bacillati</taxon>
        <taxon>Bacillota</taxon>
        <taxon>Bacilli</taxon>
        <taxon>Bacillales</taxon>
        <taxon>Paenibacillaceae</taxon>
        <taxon>Brevibacillus</taxon>
    </lineage>
</organism>
<evidence type="ECO:0000313" key="9">
    <source>
        <dbReference type="Proteomes" id="UP000036834"/>
    </source>
</evidence>
<dbReference type="RefSeq" id="WP_049740463.1">
    <property type="nucleotide sequence ID" value="NZ_BJON01000003.1"/>
</dbReference>
<feature type="binding site" evidence="6">
    <location>
        <begin position="128"/>
        <end position="129"/>
    </location>
    <ligand>
        <name>S-adenosyl-L-methionine</name>
        <dbReference type="ChEBI" id="CHEBI:59789"/>
    </ligand>
</feature>
<evidence type="ECO:0000256" key="4">
    <source>
        <dbReference type="ARBA" id="ARBA00022679"/>
    </source>
</evidence>
<dbReference type="FunFam" id="3.40.50.150:FF:000041">
    <property type="entry name" value="Ribosomal RNA small subunit methyltransferase G"/>
    <property type="match status" value="1"/>
</dbReference>
<evidence type="ECO:0000256" key="3">
    <source>
        <dbReference type="ARBA" id="ARBA00022603"/>
    </source>
</evidence>
<reference evidence="8" key="2">
    <citation type="submission" date="2015-07" db="EMBL/GenBank/DDBJ databases">
        <title>MeaNS - Measles Nucleotide Surveillance Program.</title>
        <authorList>
            <person name="Tran T."/>
            <person name="Druce J."/>
        </authorList>
    </citation>
    <scope>NUCLEOTIDE SEQUENCE</scope>
    <source>
        <strain evidence="8">DSM 9887</strain>
    </source>
</reference>
<dbReference type="STRING" id="54915.ADS79_21850"/>
<dbReference type="EMBL" id="LGIQ01000009">
    <property type="protein sequence ID" value="KNB71426.1"/>
    <property type="molecule type" value="Genomic_DNA"/>
</dbReference>
<dbReference type="CDD" id="cd02440">
    <property type="entry name" value="AdoMet_MTases"/>
    <property type="match status" value="1"/>
</dbReference>
<evidence type="ECO:0000313" key="8">
    <source>
        <dbReference type="EMBL" id="KNB71426.1"/>
    </source>
</evidence>
<dbReference type="Gene3D" id="3.40.50.150">
    <property type="entry name" value="Vaccinia Virus protein VP39"/>
    <property type="match status" value="1"/>
</dbReference>
<dbReference type="HAMAP" id="MF_00074">
    <property type="entry name" value="16SrRNA_methyltr_G"/>
    <property type="match status" value="1"/>
</dbReference>
<dbReference type="Pfam" id="PF02527">
    <property type="entry name" value="GidB"/>
    <property type="match status" value="1"/>
</dbReference>
<dbReference type="InterPro" id="IPR003682">
    <property type="entry name" value="rRNA_ssu_MeTfrase_G"/>
</dbReference>
<reference evidence="7 10" key="3">
    <citation type="submission" date="2019-06" db="EMBL/GenBank/DDBJ databases">
        <title>Whole genome shotgun sequence of Brevibacillus reuszeri NBRC 15719.</title>
        <authorList>
            <person name="Hosoyama A."/>
            <person name="Uohara A."/>
            <person name="Ohji S."/>
            <person name="Ichikawa N."/>
        </authorList>
    </citation>
    <scope>NUCLEOTIDE SEQUENCE [LARGE SCALE GENOMIC DNA]</scope>
    <source>
        <strain evidence="7 10">NBRC 15719</strain>
    </source>
</reference>
<comment type="function">
    <text evidence="6">Specifically methylates the N7 position of guanine in position 535 of 16S rRNA.</text>
</comment>
<dbReference type="EC" id="2.1.1.-" evidence="6"/>
<dbReference type="NCBIfam" id="TIGR00138">
    <property type="entry name" value="rsmG_gidB"/>
    <property type="match status" value="1"/>
</dbReference>
<evidence type="ECO:0000256" key="6">
    <source>
        <dbReference type="HAMAP-Rule" id="MF_00074"/>
    </source>
</evidence>
<proteinExistence type="inferred from homology"/>
<evidence type="ECO:0000313" key="10">
    <source>
        <dbReference type="Proteomes" id="UP000319578"/>
    </source>
</evidence>
<dbReference type="EMBL" id="BJON01000003">
    <property type="protein sequence ID" value="GED67068.1"/>
    <property type="molecule type" value="Genomic_DNA"/>
</dbReference>
<protein>
    <recommendedName>
        <fullName evidence="6">Ribosomal RNA small subunit methyltransferase G</fullName>
        <ecNumber evidence="6">2.1.1.-</ecNumber>
    </recommendedName>
    <alternativeName>
        <fullName evidence="6">16S rRNA 7-methylguanosine methyltransferase</fullName>
        <shortName evidence="6">16S rRNA m7G methyltransferase</shortName>
    </alternativeName>
</protein>
<dbReference type="PIRSF" id="PIRSF003078">
    <property type="entry name" value="GidB"/>
    <property type="match status" value="1"/>
</dbReference>
<reference evidence="9" key="1">
    <citation type="submission" date="2015-07" db="EMBL/GenBank/DDBJ databases">
        <title>Genome sequencing project for genomic taxonomy and phylogenomics of Bacillus-like bacteria.</title>
        <authorList>
            <person name="Liu B."/>
            <person name="Wang J."/>
            <person name="Zhu Y."/>
            <person name="Liu G."/>
            <person name="Chen Q."/>
            <person name="Chen Z."/>
            <person name="Lan J."/>
            <person name="Che J."/>
            <person name="Ge C."/>
            <person name="Shi H."/>
            <person name="Pan Z."/>
            <person name="Liu X."/>
        </authorList>
    </citation>
    <scope>NUCLEOTIDE SEQUENCE [LARGE SCALE GENOMIC DNA]</scope>
    <source>
        <strain evidence="9">DSM 9887</strain>
    </source>
</reference>
<dbReference type="PANTHER" id="PTHR31760">
    <property type="entry name" value="S-ADENOSYL-L-METHIONINE-DEPENDENT METHYLTRANSFERASES SUPERFAMILY PROTEIN"/>
    <property type="match status" value="1"/>
</dbReference>
<accession>A0A0K9YRX9</accession>
<dbReference type="GO" id="GO:0005829">
    <property type="term" value="C:cytosol"/>
    <property type="evidence" value="ECO:0007669"/>
    <property type="project" value="TreeGrafter"/>
</dbReference>
<feature type="binding site" evidence="6">
    <location>
        <position position="147"/>
    </location>
    <ligand>
        <name>S-adenosyl-L-methionine</name>
        <dbReference type="ChEBI" id="CHEBI:59789"/>
    </ligand>
</feature>
<dbReference type="Proteomes" id="UP000319578">
    <property type="component" value="Unassembled WGS sequence"/>
</dbReference>
<dbReference type="PANTHER" id="PTHR31760:SF0">
    <property type="entry name" value="S-ADENOSYL-L-METHIONINE-DEPENDENT METHYLTRANSFERASES SUPERFAMILY PROTEIN"/>
    <property type="match status" value="1"/>
</dbReference>
<keyword evidence="2 6" id="KW-0698">rRNA processing</keyword>
<dbReference type="InterPro" id="IPR029063">
    <property type="entry name" value="SAM-dependent_MTases_sf"/>
</dbReference>
<sequence length="238" mass="26761">MTKEQFAQALAEHGISLTDRQKEQFDQFFHLLVEWNEKMNLTGITEEDQVYIKHFYDSITPAFYFPFDKVQTVVDIGGGAGFPSIPLKICFPQLKMTIIDSLNKRMNFLTHVADELGLENVRPVHGRAEDRGQESAYREGFDLVVARAVARLNLLTEFCLPFARVGGHFIALKGAEITPELNEAKKAIKTLGGKTRKVETFQLLEDAGERNIVIIEKVEATPKGYPRKAGVPAKKPLI</sequence>
<keyword evidence="4 6" id="KW-0808">Transferase</keyword>
<gene>
    <name evidence="6 7" type="primary">rsmG</name>
    <name evidence="8" type="ORF">ADS79_21850</name>
    <name evidence="7" type="ORF">BRE01_07700</name>
</gene>
<keyword evidence="10" id="KW-1185">Reference proteome</keyword>
<dbReference type="AlphaFoldDB" id="A0A0K9YRX9"/>
<evidence type="ECO:0000256" key="1">
    <source>
        <dbReference type="ARBA" id="ARBA00022490"/>
    </source>
</evidence>
<keyword evidence="5 6" id="KW-0949">S-adenosyl-L-methionine</keyword>
<evidence type="ECO:0000313" key="7">
    <source>
        <dbReference type="EMBL" id="GED67068.1"/>
    </source>
</evidence>
<dbReference type="Proteomes" id="UP000036834">
    <property type="component" value="Unassembled WGS sequence"/>
</dbReference>
<keyword evidence="3 6" id="KW-0489">Methyltransferase</keyword>
<evidence type="ECO:0000256" key="5">
    <source>
        <dbReference type="ARBA" id="ARBA00022691"/>
    </source>
</evidence>
<dbReference type="GO" id="GO:0070043">
    <property type="term" value="F:rRNA (guanine-N7-)-methyltransferase activity"/>
    <property type="evidence" value="ECO:0007669"/>
    <property type="project" value="UniProtKB-UniRule"/>
</dbReference>